<organism evidence="1 2">
    <name type="scientific">Phlebia brevispora</name>
    <dbReference type="NCBI Taxonomy" id="194682"/>
    <lineage>
        <taxon>Eukaryota</taxon>
        <taxon>Fungi</taxon>
        <taxon>Dikarya</taxon>
        <taxon>Basidiomycota</taxon>
        <taxon>Agaricomycotina</taxon>
        <taxon>Agaricomycetes</taxon>
        <taxon>Polyporales</taxon>
        <taxon>Meruliaceae</taxon>
        <taxon>Phlebia</taxon>
    </lineage>
</organism>
<gene>
    <name evidence="1" type="ORF">NM688_g7621</name>
</gene>
<keyword evidence="2" id="KW-1185">Reference proteome</keyword>
<comment type="caution">
    <text evidence="1">The sequence shown here is derived from an EMBL/GenBank/DDBJ whole genome shotgun (WGS) entry which is preliminary data.</text>
</comment>
<reference evidence="1" key="1">
    <citation type="submission" date="2022-07" db="EMBL/GenBank/DDBJ databases">
        <title>Genome Sequence of Phlebia brevispora.</title>
        <authorList>
            <person name="Buettner E."/>
        </authorList>
    </citation>
    <scope>NUCLEOTIDE SEQUENCE</scope>
    <source>
        <strain evidence="1">MPL23</strain>
    </source>
</reference>
<sequence length="360" mass="40216">MLATVERCWSMVLCILCEGARVLFTMNLVTLLIYLDPAQLNTNPTGNTFSVVLPNIILSRFLVNLRAVDHTRNHNIIDNLGEIVVSGGDGLNTQTYDSLEFSQDLRGEAPTAEKGEGVSNFDTPHTSGDQTVIQLTTRRSQTALTSALIYSVYGTIKHEPIGPLASSAALNSGIVSATFFSFREYFVTPLLLTCIKSGQFARRKQELELSQTQAKSGKKVVPPERLTWMQMRMEKLPDTAISGAFVGSLFNYWKRGRAGVVRGTIAATVVCSLLQLSYNELRIWRVRYVHQQSTLPLPVTPAEPPRPLWERTLGLFGMRKMSDEEYLAKMREKREQALQKIAELEAEEARQRTEEGTKAS</sequence>
<proteinExistence type="predicted"/>
<evidence type="ECO:0000313" key="2">
    <source>
        <dbReference type="Proteomes" id="UP001148662"/>
    </source>
</evidence>
<dbReference type="Proteomes" id="UP001148662">
    <property type="component" value="Unassembled WGS sequence"/>
</dbReference>
<dbReference type="EMBL" id="JANHOG010001826">
    <property type="protein sequence ID" value="KAJ3531098.1"/>
    <property type="molecule type" value="Genomic_DNA"/>
</dbReference>
<protein>
    <submittedName>
        <fullName evidence="1">Uncharacterized protein</fullName>
    </submittedName>
</protein>
<evidence type="ECO:0000313" key="1">
    <source>
        <dbReference type="EMBL" id="KAJ3531098.1"/>
    </source>
</evidence>
<name>A0ACC1S309_9APHY</name>
<accession>A0ACC1S309</accession>